<proteinExistence type="predicted"/>
<feature type="coiled-coil region" evidence="1">
    <location>
        <begin position="199"/>
        <end position="226"/>
    </location>
</feature>
<feature type="region of interest" description="Disordered" evidence="2">
    <location>
        <begin position="274"/>
        <end position="297"/>
    </location>
</feature>
<evidence type="ECO:0000313" key="3">
    <source>
        <dbReference type="EMBL" id="GFS07589.1"/>
    </source>
</evidence>
<organism evidence="3 4">
    <name type="scientific">Elysia marginata</name>
    <dbReference type="NCBI Taxonomy" id="1093978"/>
    <lineage>
        <taxon>Eukaryota</taxon>
        <taxon>Metazoa</taxon>
        <taxon>Spiralia</taxon>
        <taxon>Lophotrochozoa</taxon>
        <taxon>Mollusca</taxon>
        <taxon>Gastropoda</taxon>
        <taxon>Heterobranchia</taxon>
        <taxon>Euthyneura</taxon>
        <taxon>Panpulmonata</taxon>
        <taxon>Sacoglossa</taxon>
        <taxon>Placobranchoidea</taxon>
        <taxon>Plakobranchidae</taxon>
        <taxon>Elysia</taxon>
    </lineage>
</organism>
<sequence>MVATAASEAVTKASQSARATAVKSIDAARDEAKSIVLSARQKYVSSLVDAHAKIALMKTAERRFKTLMRIFAKARAYAGASILGVKKCRRALAEAKSKRTSYDDYTRVYNTAVATAKTRVGKMKVVEKRVFLMAKALAKARSEAFACKLKVRKMGYSCAKTCAVASEKIRDAISAATTSISQAIDLATATASVKAESILEAASQSKAKSEADLQSAKLAVAEAKAQVEAVSGGQAPAATSSDEDDSLTRMGDDGNSGYPTDLASLSGAPAISNAQVAAQSSVTSGAGTDATDTKAYY</sequence>
<feature type="region of interest" description="Disordered" evidence="2">
    <location>
        <begin position="231"/>
        <end position="262"/>
    </location>
</feature>
<keyword evidence="4" id="KW-1185">Reference proteome</keyword>
<evidence type="ECO:0000256" key="2">
    <source>
        <dbReference type="SAM" id="MobiDB-lite"/>
    </source>
</evidence>
<dbReference type="AlphaFoldDB" id="A0AAV4IAW6"/>
<dbReference type="Proteomes" id="UP000762676">
    <property type="component" value="Unassembled WGS sequence"/>
</dbReference>
<protein>
    <submittedName>
        <fullName evidence="3">Uncharacterized protein</fullName>
    </submittedName>
</protein>
<comment type="caution">
    <text evidence="3">The sequence shown here is derived from an EMBL/GenBank/DDBJ whole genome shotgun (WGS) entry which is preliminary data.</text>
</comment>
<reference evidence="3 4" key="1">
    <citation type="journal article" date="2021" name="Elife">
        <title>Chloroplast acquisition without the gene transfer in kleptoplastic sea slugs, Plakobranchus ocellatus.</title>
        <authorList>
            <person name="Maeda T."/>
            <person name="Takahashi S."/>
            <person name="Yoshida T."/>
            <person name="Shimamura S."/>
            <person name="Takaki Y."/>
            <person name="Nagai Y."/>
            <person name="Toyoda A."/>
            <person name="Suzuki Y."/>
            <person name="Arimoto A."/>
            <person name="Ishii H."/>
            <person name="Satoh N."/>
            <person name="Nishiyama T."/>
            <person name="Hasebe M."/>
            <person name="Maruyama T."/>
            <person name="Minagawa J."/>
            <person name="Obokata J."/>
            <person name="Shigenobu S."/>
        </authorList>
    </citation>
    <scope>NUCLEOTIDE SEQUENCE [LARGE SCALE GENOMIC DNA]</scope>
</reference>
<dbReference type="EMBL" id="BMAT01006172">
    <property type="protein sequence ID" value="GFS07589.1"/>
    <property type="molecule type" value="Genomic_DNA"/>
</dbReference>
<evidence type="ECO:0000256" key="1">
    <source>
        <dbReference type="SAM" id="Coils"/>
    </source>
</evidence>
<name>A0AAV4IAW6_9GAST</name>
<evidence type="ECO:0000313" key="4">
    <source>
        <dbReference type="Proteomes" id="UP000762676"/>
    </source>
</evidence>
<keyword evidence="1" id="KW-0175">Coiled coil</keyword>
<gene>
    <name evidence="3" type="ORF">ElyMa_002993000</name>
</gene>
<feature type="compositionally biased region" description="Polar residues" evidence="2">
    <location>
        <begin position="274"/>
        <end position="286"/>
    </location>
</feature>
<accession>A0AAV4IAW6</accession>